<accession>D1A4S8</accession>
<evidence type="ECO:0000313" key="2">
    <source>
        <dbReference type="Proteomes" id="UP000001918"/>
    </source>
</evidence>
<dbReference type="HOGENOM" id="CLU_2290348_0_0_11"/>
<evidence type="ECO:0000313" key="1">
    <source>
        <dbReference type="EMBL" id="ACY98097.1"/>
    </source>
</evidence>
<organism evidence="1 2">
    <name type="scientific">Thermomonospora curvata (strain ATCC 19995 / DSM 43183 / JCM 3096 / KCTC 9072 / NBRC 15933 / NCIMB 10081 / Henssen B9)</name>
    <dbReference type="NCBI Taxonomy" id="471852"/>
    <lineage>
        <taxon>Bacteria</taxon>
        <taxon>Bacillati</taxon>
        <taxon>Actinomycetota</taxon>
        <taxon>Actinomycetes</taxon>
        <taxon>Streptosporangiales</taxon>
        <taxon>Thermomonosporaceae</taxon>
        <taxon>Thermomonospora</taxon>
    </lineage>
</organism>
<proteinExistence type="predicted"/>
<reference evidence="1 2" key="1">
    <citation type="journal article" date="2011" name="Stand. Genomic Sci.">
        <title>Complete genome sequence of Thermomonospora curvata type strain (B9).</title>
        <authorList>
            <person name="Chertkov O."/>
            <person name="Sikorski J."/>
            <person name="Nolan M."/>
            <person name="Lapidus A."/>
            <person name="Lucas S."/>
            <person name="Del Rio T.G."/>
            <person name="Tice H."/>
            <person name="Cheng J.F."/>
            <person name="Goodwin L."/>
            <person name="Pitluck S."/>
            <person name="Liolios K."/>
            <person name="Ivanova N."/>
            <person name="Mavromatis K."/>
            <person name="Mikhailova N."/>
            <person name="Ovchinnikova G."/>
            <person name="Pati A."/>
            <person name="Chen A."/>
            <person name="Palaniappan K."/>
            <person name="Djao O.D."/>
            <person name="Land M."/>
            <person name="Hauser L."/>
            <person name="Chang Y.J."/>
            <person name="Jeffries C.D."/>
            <person name="Brettin T."/>
            <person name="Han C."/>
            <person name="Detter J.C."/>
            <person name="Rohde M."/>
            <person name="Goker M."/>
            <person name="Woyke T."/>
            <person name="Bristow J."/>
            <person name="Eisen J.A."/>
            <person name="Markowitz V."/>
            <person name="Hugenholtz P."/>
            <person name="Klenk H.P."/>
            <person name="Kyrpides N.C."/>
        </authorList>
    </citation>
    <scope>NUCLEOTIDE SEQUENCE [LARGE SCALE GENOMIC DNA]</scope>
    <source>
        <strain evidence="2">ATCC 19995 / DSM 43183 / JCM 3096 / KCTC 9072 / NBRC 15933 / NCIMB 10081 / Henssen B9</strain>
    </source>
</reference>
<sequence length="101" mass="10697">MVWIGSLALTLTLTVLNAIGGTAGDSIGKWIGKLPGENEQPLRVGIYVEGCVPEAYALPGALLSGLDRAALRKRPMTTKVYGEPAAGMGAPPCELCRRRWC</sequence>
<dbReference type="Proteomes" id="UP000001918">
    <property type="component" value="Chromosome"/>
</dbReference>
<protein>
    <submittedName>
        <fullName evidence="1">Uncharacterized protein</fullName>
    </submittedName>
</protein>
<keyword evidence="2" id="KW-1185">Reference proteome</keyword>
<name>D1A4S8_THECD</name>
<dbReference type="EMBL" id="CP001738">
    <property type="protein sequence ID" value="ACY98097.1"/>
    <property type="molecule type" value="Genomic_DNA"/>
</dbReference>
<dbReference type="KEGG" id="tcu:Tcur_2536"/>
<dbReference type="AlphaFoldDB" id="D1A4S8"/>
<gene>
    <name evidence="1" type="ordered locus">Tcur_2536</name>
</gene>